<feature type="compositionally biased region" description="Basic and acidic residues" evidence="1">
    <location>
        <begin position="159"/>
        <end position="190"/>
    </location>
</feature>
<dbReference type="GO" id="GO:0003676">
    <property type="term" value="F:nucleic acid binding"/>
    <property type="evidence" value="ECO:0007669"/>
    <property type="project" value="InterPro"/>
</dbReference>
<feature type="domain" description="G-patch" evidence="2">
    <location>
        <begin position="79"/>
        <end position="150"/>
    </location>
</feature>
<dbReference type="Proteomes" id="UP000807342">
    <property type="component" value="Unassembled WGS sequence"/>
</dbReference>
<organism evidence="3 4">
    <name type="scientific">Macrolepiota fuliginosa MF-IS2</name>
    <dbReference type="NCBI Taxonomy" id="1400762"/>
    <lineage>
        <taxon>Eukaryota</taxon>
        <taxon>Fungi</taxon>
        <taxon>Dikarya</taxon>
        <taxon>Basidiomycota</taxon>
        <taxon>Agaricomycotina</taxon>
        <taxon>Agaricomycetes</taxon>
        <taxon>Agaricomycetidae</taxon>
        <taxon>Agaricales</taxon>
        <taxon>Agaricineae</taxon>
        <taxon>Agaricaceae</taxon>
        <taxon>Macrolepiota</taxon>
    </lineage>
</organism>
<feature type="compositionally biased region" description="Basic and acidic residues" evidence="1">
    <location>
        <begin position="51"/>
        <end position="71"/>
    </location>
</feature>
<dbReference type="SMART" id="SM01173">
    <property type="entry name" value="DUF4187"/>
    <property type="match status" value="1"/>
</dbReference>
<evidence type="ECO:0000259" key="2">
    <source>
        <dbReference type="PROSITE" id="PS50174"/>
    </source>
</evidence>
<dbReference type="Pfam" id="PF01585">
    <property type="entry name" value="G-patch"/>
    <property type="match status" value="1"/>
</dbReference>
<dbReference type="InterPro" id="IPR025239">
    <property type="entry name" value="DUF4187"/>
</dbReference>
<feature type="region of interest" description="Disordered" evidence="1">
    <location>
        <begin position="115"/>
        <end position="198"/>
    </location>
</feature>
<feature type="compositionally biased region" description="Basic and acidic residues" evidence="1">
    <location>
        <begin position="119"/>
        <end position="132"/>
    </location>
</feature>
<dbReference type="OrthoDB" id="786951at2759"/>
<dbReference type="GO" id="GO:0000776">
    <property type="term" value="C:kinetochore"/>
    <property type="evidence" value="ECO:0007669"/>
    <property type="project" value="TreeGrafter"/>
</dbReference>
<comment type="caution">
    <text evidence="3">The sequence shown here is derived from an EMBL/GenBank/DDBJ whole genome shotgun (WGS) entry which is preliminary data.</text>
</comment>
<reference evidence="3" key="1">
    <citation type="submission" date="2020-11" db="EMBL/GenBank/DDBJ databases">
        <authorList>
            <consortium name="DOE Joint Genome Institute"/>
            <person name="Ahrendt S."/>
            <person name="Riley R."/>
            <person name="Andreopoulos W."/>
            <person name="Labutti K."/>
            <person name="Pangilinan J."/>
            <person name="Ruiz-Duenas F.J."/>
            <person name="Barrasa J.M."/>
            <person name="Sanchez-Garcia M."/>
            <person name="Camarero S."/>
            <person name="Miyauchi S."/>
            <person name="Serrano A."/>
            <person name="Linde D."/>
            <person name="Babiker R."/>
            <person name="Drula E."/>
            <person name="Ayuso-Fernandez I."/>
            <person name="Pacheco R."/>
            <person name="Padilla G."/>
            <person name="Ferreira P."/>
            <person name="Barriuso J."/>
            <person name="Kellner H."/>
            <person name="Castanera R."/>
            <person name="Alfaro M."/>
            <person name="Ramirez L."/>
            <person name="Pisabarro A.G."/>
            <person name="Kuo A."/>
            <person name="Tritt A."/>
            <person name="Lipzen A."/>
            <person name="He G."/>
            <person name="Yan M."/>
            <person name="Ng V."/>
            <person name="Cullen D."/>
            <person name="Martin F."/>
            <person name="Rosso M.-N."/>
            <person name="Henrissat B."/>
            <person name="Hibbett D."/>
            <person name="Martinez A.T."/>
            <person name="Grigoriev I.V."/>
        </authorList>
    </citation>
    <scope>NUCLEOTIDE SEQUENCE</scope>
    <source>
        <strain evidence="3">MF-IS2</strain>
    </source>
</reference>
<accession>A0A9P5XJG3</accession>
<feature type="compositionally biased region" description="Acidic residues" evidence="1">
    <location>
        <begin position="267"/>
        <end position="276"/>
    </location>
</feature>
<dbReference type="EMBL" id="MU151076">
    <property type="protein sequence ID" value="KAF9452044.1"/>
    <property type="molecule type" value="Genomic_DNA"/>
</dbReference>
<evidence type="ECO:0000313" key="4">
    <source>
        <dbReference type="Proteomes" id="UP000807342"/>
    </source>
</evidence>
<feature type="region of interest" description="Disordered" evidence="1">
    <location>
        <begin position="1"/>
        <end position="80"/>
    </location>
</feature>
<protein>
    <recommendedName>
        <fullName evidence="2">G-patch domain-containing protein</fullName>
    </recommendedName>
</protein>
<dbReference type="AlphaFoldDB" id="A0A9P5XJG3"/>
<sequence length="360" mass="40554">MSDDDDYLSDKFLADATQGVTAPKSYSQLRKESLKKSQAKNEQNRTKNRRQRELEAREEGLNKSLFEKAQEDEQAGLSTGSKALAMMMKMGFKPGQSLGKQPDAFPQQEDLETSTDIVDEPHREPPAPHKTEPLPINEWSGKKGIGSAKRARSPGASERIAKMAKIEEEASHRSFRDRARQEYDERKAEGRLSPAQRTCSALDEKAGKTLNVLWLNPAKPESFPSGLMEVLALHHEQDILAAQSGETIQERLRKQMQADALSTSPEGGEEEIEDVEGSIGTAVGNKNEDKKKLVELNQQYDPDFLEETVQFLRLQPQDRLHLVLSYLRLTYAYCFYCGTEYESQEEMTAQCPGSEEDDHD</sequence>
<evidence type="ECO:0000256" key="1">
    <source>
        <dbReference type="SAM" id="MobiDB-lite"/>
    </source>
</evidence>
<dbReference type="PANTHER" id="PTHR21032">
    <property type="entry name" value="G PATCH DOMAIN-CONTAINING PROTEIN 11"/>
    <property type="match status" value="1"/>
</dbReference>
<evidence type="ECO:0000313" key="3">
    <source>
        <dbReference type="EMBL" id="KAF9452044.1"/>
    </source>
</evidence>
<dbReference type="PROSITE" id="PS50174">
    <property type="entry name" value="G_PATCH"/>
    <property type="match status" value="1"/>
</dbReference>
<proteinExistence type="predicted"/>
<dbReference type="PANTHER" id="PTHR21032:SF0">
    <property type="entry name" value="G PATCH DOMAIN-CONTAINING PROTEIN 11"/>
    <property type="match status" value="1"/>
</dbReference>
<keyword evidence="4" id="KW-1185">Reference proteome</keyword>
<dbReference type="InterPro" id="IPR000467">
    <property type="entry name" value="G_patch_dom"/>
</dbReference>
<dbReference type="InterPro" id="IPR039249">
    <property type="entry name" value="GPATCH11"/>
</dbReference>
<feature type="compositionally biased region" description="Polar residues" evidence="1">
    <location>
        <begin position="18"/>
        <end position="28"/>
    </location>
</feature>
<dbReference type="Pfam" id="PF13821">
    <property type="entry name" value="DUF4187"/>
    <property type="match status" value="1"/>
</dbReference>
<gene>
    <name evidence="3" type="ORF">P691DRAFT_805854</name>
</gene>
<feature type="region of interest" description="Disordered" evidence="1">
    <location>
        <begin position="261"/>
        <end position="284"/>
    </location>
</feature>
<name>A0A9P5XJG3_9AGAR</name>